<dbReference type="InterPro" id="IPR036291">
    <property type="entry name" value="NAD(P)-bd_dom_sf"/>
</dbReference>
<dbReference type="SUPFAM" id="SSF53720">
    <property type="entry name" value="ALDH-like"/>
    <property type="match status" value="1"/>
</dbReference>
<dbReference type="GO" id="GO:0004029">
    <property type="term" value="F:aldehyde dehydrogenase (NAD+) activity"/>
    <property type="evidence" value="ECO:0007669"/>
    <property type="project" value="UniProtKB-ARBA"/>
</dbReference>
<dbReference type="CDD" id="cd07110">
    <property type="entry name" value="ALDH_F10_BADH"/>
    <property type="match status" value="1"/>
</dbReference>
<keyword evidence="9" id="KW-1185">Reference proteome</keyword>
<dbReference type="PANTHER" id="PTHR43860:SF2">
    <property type="entry name" value="BETAINE ALDEHYDE DEHYDROGENASE-RELATED"/>
    <property type="match status" value="1"/>
</dbReference>
<keyword evidence="3" id="KW-0520">NAD</keyword>
<dbReference type="InterPro" id="IPR016161">
    <property type="entry name" value="Ald_DH/histidinol_DH"/>
</dbReference>
<dbReference type="InterPro" id="IPR016162">
    <property type="entry name" value="Ald_DH_N"/>
</dbReference>
<evidence type="ECO:0000313" key="9">
    <source>
        <dbReference type="Proteomes" id="UP000243459"/>
    </source>
</evidence>
<dbReference type="InterPro" id="IPR002347">
    <property type="entry name" value="SDR_fam"/>
</dbReference>
<dbReference type="Gene3D" id="3.40.605.10">
    <property type="entry name" value="Aldehyde Dehydrogenase, Chain A, domain 1"/>
    <property type="match status" value="2"/>
</dbReference>
<dbReference type="InterPro" id="IPR016163">
    <property type="entry name" value="Ald_DH_C"/>
</dbReference>
<sequence>MKKQLVVEYVTLDQYLPNGDIPAATEEDVNLAVEAARIALKRNGGKEWARATGAFRAKYLRAIAAKITERKSELAKLEALDCGKPLDEAAWDIDDVVDCFEYYADLAEALDVKQRSPVSLPMDTFKSYVLREPIGVVGLITPWNYPLLMATWKVAPALAVMATWKVAPALAAGCAAVLKPSEHASVACLELAEACMEVGLPAGVLNIVTGLGPEAGAPLASHPHVDKIAFTGSSATGRNVMTAAAQLVKPISLELGGKSPIVVFEDVDIEKAVEWTLFGCFWTNGQMCSATSRLLLHESIEKEFMEKLVSWAKSIKVADPLEEGCRLGPLVNAGQYEKVKKFISTARSEGATILCGGERPKHLEKGYFIEPTIITNVDTSMQIWREEVFGPVLCVKTFKSEDEAVELANDTAYGLAGAVISKDPERCKRITEAFQAGITWINCSQPTFCQAPWGGKKRSGFGRELGEWGLDNYLSVKQVTEYTSNEPWGCPTAATLPSLPPQKPHAIRHWQGPEALAAATPSTFASLVVQPLVIAYASNTAAASLVVSSITSSSGSSAVAVQANVSDPDAVKSVFDAAESAFGGPAHILVNCAGVVVPKTPMLSQTSVEEWDLVFNVNARGTFLCCREAAGRLAHGGRLRGLNRIINFSSSMNVKPLPGFGASTAAKAAVETMTRFLARELKGTGITVNCVAPGAIETEIFRELGDDDTALRRAVEECPLGRLGRAADVRRMWRRWWGFWSEMVVGGLMGK</sequence>
<evidence type="ECO:0000256" key="5">
    <source>
        <dbReference type="PROSITE-ProRule" id="PRU10007"/>
    </source>
</evidence>
<dbReference type="EMBL" id="CM007383">
    <property type="protein sequence ID" value="ONK76659.1"/>
    <property type="molecule type" value="Genomic_DNA"/>
</dbReference>
<comment type="similarity">
    <text evidence="1 6">Belongs to the aldehyde dehydrogenase family.</text>
</comment>
<dbReference type="SUPFAM" id="SSF51735">
    <property type="entry name" value="NAD(P)-binding Rossmann-fold domains"/>
    <property type="match status" value="1"/>
</dbReference>
<evidence type="ECO:0000256" key="2">
    <source>
        <dbReference type="ARBA" id="ARBA00023002"/>
    </source>
</evidence>
<dbReference type="InterPro" id="IPR016160">
    <property type="entry name" value="Ald_DH_CS_CYS"/>
</dbReference>
<name>A0A5P1FID7_ASPOF</name>
<dbReference type="InterPro" id="IPR029510">
    <property type="entry name" value="Ald_DH_CS_GLU"/>
</dbReference>
<dbReference type="PANTHER" id="PTHR43860">
    <property type="entry name" value="BETAINE ALDEHYDE DEHYDROGENASE"/>
    <property type="match status" value="1"/>
</dbReference>
<proteinExistence type="inferred from homology"/>
<dbReference type="InterPro" id="IPR015590">
    <property type="entry name" value="Aldehyde_DH_dom"/>
</dbReference>
<keyword evidence="2 6" id="KW-0560">Oxidoreductase</keyword>
<dbReference type="PROSITE" id="PS00070">
    <property type="entry name" value="ALDEHYDE_DEHYDR_CYS"/>
    <property type="match status" value="1"/>
</dbReference>
<evidence type="ECO:0000256" key="1">
    <source>
        <dbReference type="ARBA" id="ARBA00009986"/>
    </source>
</evidence>
<dbReference type="AlphaFoldDB" id="A0A5P1FID7"/>
<protein>
    <recommendedName>
        <fullName evidence="7">Aldehyde dehydrogenase domain-containing protein</fullName>
    </recommendedName>
</protein>
<dbReference type="PROSITE" id="PS00687">
    <property type="entry name" value="ALDEHYDE_DEHYDR_GLU"/>
    <property type="match status" value="1"/>
</dbReference>
<comment type="pathway">
    <text evidence="4">Amine and polyamine biosynthesis; betaine biosynthesis via choline pathway; betaine from betaine aldehyde: step 1/1.</text>
</comment>
<gene>
    <name evidence="8" type="ORF">A4U43_C03F30680</name>
</gene>
<evidence type="ECO:0000256" key="6">
    <source>
        <dbReference type="RuleBase" id="RU003345"/>
    </source>
</evidence>
<reference evidence="9" key="1">
    <citation type="journal article" date="2017" name="Nat. Commun.">
        <title>The asparagus genome sheds light on the origin and evolution of a young Y chromosome.</title>
        <authorList>
            <person name="Harkess A."/>
            <person name="Zhou J."/>
            <person name="Xu C."/>
            <person name="Bowers J.E."/>
            <person name="Van der Hulst R."/>
            <person name="Ayyampalayam S."/>
            <person name="Mercati F."/>
            <person name="Riccardi P."/>
            <person name="McKain M.R."/>
            <person name="Kakrana A."/>
            <person name="Tang H."/>
            <person name="Ray J."/>
            <person name="Groenendijk J."/>
            <person name="Arikit S."/>
            <person name="Mathioni S.M."/>
            <person name="Nakano M."/>
            <person name="Shan H."/>
            <person name="Telgmann-Rauber A."/>
            <person name="Kanno A."/>
            <person name="Yue Z."/>
            <person name="Chen H."/>
            <person name="Li W."/>
            <person name="Chen Y."/>
            <person name="Xu X."/>
            <person name="Zhang Y."/>
            <person name="Luo S."/>
            <person name="Chen H."/>
            <person name="Gao J."/>
            <person name="Mao Z."/>
            <person name="Pires J.C."/>
            <person name="Luo M."/>
            <person name="Kudrna D."/>
            <person name="Wing R.A."/>
            <person name="Meyers B.C."/>
            <person name="Yi K."/>
            <person name="Kong H."/>
            <person name="Lavrijsen P."/>
            <person name="Sunseri F."/>
            <person name="Falavigna A."/>
            <person name="Ye Y."/>
            <person name="Leebens-Mack J.H."/>
            <person name="Chen G."/>
        </authorList>
    </citation>
    <scope>NUCLEOTIDE SEQUENCE [LARGE SCALE GENOMIC DNA]</scope>
    <source>
        <strain evidence="9">cv. DH0086</strain>
    </source>
</reference>
<organism evidence="8 9">
    <name type="scientific">Asparagus officinalis</name>
    <name type="common">Garden asparagus</name>
    <dbReference type="NCBI Taxonomy" id="4686"/>
    <lineage>
        <taxon>Eukaryota</taxon>
        <taxon>Viridiplantae</taxon>
        <taxon>Streptophyta</taxon>
        <taxon>Embryophyta</taxon>
        <taxon>Tracheophyta</taxon>
        <taxon>Spermatophyta</taxon>
        <taxon>Magnoliopsida</taxon>
        <taxon>Liliopsida</taxon>
        <taxon>Asparagales</taxon>
        <taxon>Asparagaceae</taxon>
        <taxon>Asparagoideae</taxon>
        <taxon>Asparagus</taxon>
    </lineage>
</organism>
<dbReference type="Pfam" id="PF00171">
    <property type="entry name" value="Aldedh"/>
    <property type="match status" value="2"/>
</dbReference>
<dbReference type="Proteomes" id="UP000243459">
    <property type="component" value="Chromosome 3"/>
</dbReference>
<evidence type="ECO:0000256" key="4">
    <source>
        <dbReference type="ARBA" id="ARBA00037921"/>
    </source>
</evidence>
<dbReference type="Gene3D" id="3.40.309.10">
    <property type="entry name" value="Aldehyde Dehydrogenase, Chain A, domain 2"/>
    <property type="match status" value="1"/>
</dbReference>
<dbReference type="FunFam" id="3.40.309.10:FF:000012">
    <property type="entry name" value="Betaine aldehyde dehydrogenase"/>
    <property type="match status" value="1"/>
</dbReference>
<dbReference type="Gramene" id="ONK76659">
    <property type="protein sequence ID" value="ONK76659"/>
    <property type="gene ID" value="A4U43_C03F30680"/>
</dbReference>
<feature type="domain" description="Aldehyde dehydrogenase" evidence="7">
    <location>
        <begin position="19"/>
        <end position="159"/>
    </location>
</feature>
<dbReference type="Gene3D" id="3.40.50.720">
    <property type="entry name" value="NAD(P)-binding Rossmann-like Domain"/>
    <property type="match status" value="1"/>
</dbReference>
<feature type="active site" evidence="5">
    <location>
        <position position="254"/>
    </location>
</feature>
<evidence type="ECO:0000256" key="3">
    <source>
        <dbReference type="ARBA" id="ARBA00023027"/>
    </source>
</evidence>
<accession>A0A5P1FID7</accession>
<evidence type="ECO:0000259" key="7">
    <source>
        <dbReference type="Pfam" id="PF00171"/>
    </source>
</evidence>
<feature type="domain" description="Aldehyde dehydrogenase" evidence="7">
    <location>
        <begin position="160"/>
        <end position="479"/>
    </location>
</feature>
<dbReference type="Pfam" id="PF13561">
    <property type="entry name" value="adh_short_C2"/>
    <property type="match status" value="1"/>
</dbReference>
<evidence type="ECO:0000313" key="8">
    <source>
        <dbReference type="EMBL" id="ONK76659.1"/>
    </source>
</evidence>